<keyword evidence="2" id="KW-0645">Protease</keyword>
<evidence type="ECO:0000256" key="5">
    <source>
        <dbReference type="ARBA" id="ARBA00050421"/>
    </source>
</evidence>
<dbReference type="STRING" id="6412.T1ELI2"/>
<comment type="function">
    <text evidence="6">Cleaves the GlcNAc-Asn bond which joins oligosaccharides to the peptide of asparagine-linked glycoproteins.</text>
</comment>
<dbReference type="EMBL" id="KB097673">
    <property type="protein sequence ID" value="ESN92060.1"/>
    <property type="molecule type" value="Genomic_DNA"/>
</dbReference>
<dbReference type="FunFam" id="3.60.20.30:FF:000003">
    <property type="entry name" value="N(4)-(Beta-N-acetylglucosaminyl)-L-asparaginase isoform X1"/>
    <property type="match status" value="1"/>
</dbReference>
<reference evidence="14 16" key="2">
    <citation type="journal article" date="2013" name="Nature">
        <title>Insights into bilaterian evolution from three spiralian genomes.</title>
        <authorList>
            <person name="Simakov O."/>
            <person name="Marletaz F."/>
            <person name="Cho S.J."/>
            <person name="Edsinger-Gonzales E."/>
            <person name="Havlak P."/>
            <person name="Hellsten U."/>
            <person name="Kuo D.H."/>
            <person name="Larsson T."/>
            <person name="Lv J."/>
            <person name="Arendt D."/>
            <person name="Savage R."/>
            <person name="Osoegawa K."/>
            <person name="de Jong P."/>
            <person name="Grimwood J."/>
            <person name="Chapman J.A."/>
            <person name="Shapiro H."/>
            <person name="Aerts A."/>
            <person name="Otillar R.P."/>
            <person name="Terry A.Y."/>
            <person name="Boore J.L."/>
            <person name="Grigoriev I.V."/>
            <person name="Lindberg D.R."/>
            <person name="Seaver E.C."/>
            <person name="Weisblat D.A."/>
            <person name="Putnam N.H."/>
            <person name="Rokhsar D.S."/>
        </authorList>
    </citation>
    <scope>NUCLEOTIDE SEQUENCE</scope>
</reference>
<evidence type="ECO:0000256" key="8">
    <source>
        <dbReference type="ARBA" id="ARBA00078726"/>
    </source>
</evidence>
<evidence type="ECO:0000256" key="3">
    <source>
        <dbReference type="ARBA" id="ARBA00022801"/>
    </source>
</evidence>
<evidence type="ECO:0000256" key="11">
    <source>
        <dbReference type="PIRSR" id="PIRSR600246-1"/>
    </source>
</evidence>
<dbReference type="GO" id="GO:0008233">
    <property type="term" value="F:peptidase activity"/>
    <property type="evidence" value="ECO:0007669"/>
    <property type="project" value="UniProtKB-KW"/>
</dbReference>
<gene>
    <name evidence="15" type="primary">20197432</name>
    <name evidence="14" type="ORF">HELRODRAFT_155397</name>
</gene>
<dbReference type="KEGG" id="hro:HELRODRAFT_155397"/>
<dbReference type="OrthoDB" id="188713at2759"/>
<evidence type="ECO:0000256" key="13">
    <source>
        <dbReference type="PIRSR" id="PIRSR600246-3"/>
    </source>
</evidence>
<dbReference type="CDD" id="cd04513">
    <property type="entry name" value="Glycosylasparaginase"/>
    <property type="match status" value="1"/>
</dbReference>
<dbReference type="RefSeq" id="XP_009029865.1">
    <property type="nucleotide sequence ID" value="XM_009031617.1"/>
</dbReference>
<evidence type="ECO:0000313" key="16">
    <source>
        <dbReference type="Proteomes" id="UP000015101"/>
    </source>
</evidence>
<evidence type="ECO:0000256" key="1">
    <source>
        <dbReference type="ARBA" id="ARBA00010872"/>
    </source>
</evidence>
<dbReference type="EnsemblMetazoa" id="HelroT155397">
    <property type="protein sequence ID" value="HelroP155397"/>
    <property type="gene ID" value="HelroG155397"/>
</dbReference>
<dbReference type="PANTHER" id="PTHR10188:SF6">
    <property type="entry name" value="N(4)-(BETA-N-ACETYLGLUCOSAMINYL)-L-ASPARAGINASE"/>
    <property type="match status" value="1"/>
</dbReference>
<dbReference type="eggNOG" id="KOG1593">
    <property type="taxonomic scope" value="Eukaryota"/>
</dbReference>
<dbReference type="PANTHER" id="PTHR10188">
    <property type="entry name" value="L-ASPARAGINASE"/>
    <property type="match status" value="1"/>
</dbReference>
<dbReference type="EC" id="3.5.1.26" evidence="7"/>
<evidence type="ECO:0000256" key="10">
    <source>
        <dbReference type="ARBA" id="ARBA00080645"/>
    </source>
</evidence>
<feature type="site" description="Cleavage; by autolysis" evidence="13">
    <location>
        <begin position="170"/>
        <end position="171"/>
    </location>
</feature>
<evidence type="ECO:0000256" key="4">
    <source>
        <dbReference type="ARBA" id="ARBA00022813"/>
    </source>
</evidence>
<dbReference type="GO" id="GO:0005737">
    <property type="term" value="C:cytoplasm"/>
    <property type="evidence" value="ECO:0000318"/>
    <property type="project" value="GO_Central"/>
</dbReference>
<proteinExistence type="inferred from homology"/>
<dbReference type="InParanoid" id="T1ELI2"/>
<evidence type="ECO:0000256" key="6">
    <source>
        <dbReference type="ARBA" id="ARBA00053295"/>
    </source>
</evidence>
<name>T1ELI2_HELRO</name>
<dbReference type="EMBL" id="AMQM01007832">
    <property type="status" value="NOT_ANNOTATED_CDS"/>
    <property type="molecule type" value="Genomic_DNA"/>
</dbReference>
<dbReference type="GO" id="GO:0006508">
    <property type="term" value="P:proteolysis"/>
    <property type="evidence" value="ECO:0007669"/>
    <property type="project" value="UniProtKB-KW"/>
</dbReference>
<reference evidence="16" key="1">
    <citation type="submission" date="2012-12" db="EMBL/GenBank/DDBJ databases">
        <authorList>
            <person name="Hellsten U."/>
            <person name="Grimwood J."/>
            <person name="Chapman J.A."/>
            <person name="Shapiro H."/>
            <person name="Aerts A."/>
            <person name="Otillar R.P."/>
            <person name="Terry A.Y."/>
            <person name="Boore J.L."/>
            <person name="Simakov O."/>
            <person name="Marletaz F."/>
            <person name="Cho S.-J."/>
            <person name="Edsinger-Gonzales E."/>
            <person name="Havlak P."/>
            <person name="Kuo D.-H."/>
            <person name="Larsson T."/>
            <person name="Lv J."/>
            <person name="Arendt D."/>
            <person name="Savage R."/>
            <person name="Osoegawa K."/>
            <person name="de Jong P."/>
            <person name="Lindberg D.R."/>
            <person name="Seaver E.C."/>
            <person name="Weisblat D.A."/>
            <person name="Putnam N.H."/>
            <person name="Grigoriev I.V."/>
            <person name="Rokhsar D.S."/>
        </authorList>
    </citation>
    <scope>NUCLEOTIDE SEQUENCE</scope>
</reference>
<dbReference type="InterPro" id="IPR029055">
    <property type="entry name" value="Ntn_hydrolases_N"/>
</dbReference>
<protein>
    <recommendedName>
        <fullName evidence="7">N(4)-(beta-N-acetylglucosaminyl)-L-asparaginase</fullName>
        <ecNumber evidence="7">3.5.1.26</ecNumber>
    </recommendedName>
    <alternativeName>
        <fullName evidence="9">Aspartylglucosaminidase</fullName>
    </alternativeName>
    <alternativeName>
        <fullName evidence="8">Glycosylasparaginase</fullName>
    </alternativeName>
    <alternativeName>
        <fullName evidence="10">N4-(N-acetyl-beta-glucosaminyl)-L-asparagine amidase</fullName>
    </alternativeName>
</protein>
<evidence type="ECO:0000256" key="9">
    <source>
        <dbReference type="ARBA" id="ARBA00079301"/>
    </source>
</evidence>
<reference evidence="15" key="3">
    <citation type="submission" date="2015-06" db="UniProtKB">
        <authorList>
            <consortium name="EnsemblMetazoa"/>
        </authorList>
    </citation>
    <scope>IDENTIFICATION</scope>
</reference>
<organism evidence="15 16">
    <name type="scientific">Helobdella robusta</name>
    <name type="common">Californian leech</name>
    <dbReference type="NCBI Taxonomy" id="6412"/>
    <lineage>
        <taxon>Eukaryota</taxon>
        <taxon>Metazoa</taxon>
        <taxon>Spiralia</taxon>
        <taxon>Lophotrochozoa</taxon>
        <taxon>Annelida</taxon>
        <taxon>Clitellata</taxon>
        <taxon>Hirudinea</taxon>
        <taxon>Rhynchobdellida</taxon>
        <taxon>Glossiphoniidae</taxon>
        <taxon>Helobdella</taxon>
    </lineage>
</organism>
<evidence type="ECO:0000313" key="15">
    <source>
        <dbReference type="EnsemblMetazoa" id="HelroP155397"/>
    </source>
</evidence>
<evidence type="ECO:0000256" key="12">
    <source>
        <dbReference type="PIRSR" id="PIRSR600246-2"/>
    </source>
</evidence>
<dbReference type="Proteomes" id="UP000015101">
    <property type="component" value="Unassembled WGS sequence"/>
</dbReference>
<accession>T1ELI2</accession>
<keyword evidence="4" id="KW-0068">Autocatalytic cleavage</keyword>
<comment type="similarity">
    <text evidence="1">Belongs to the Ntn-hydrolase family.</text>
</comment>
<evidence type="ECO:0000256" key="2">
    <source>
        <dbReference type="ARBA" id="ARBA00022670"/>
    </source>
</evidence>
<dbReference type="GeneID" id="20197432"/>
<comment type="catalytic activity">
    <reaction evidence="5">
        <text>N(4)-(beta-N-acetyl-D-glucosaminyl)-L-asparagine + H2O = N-acetyl-beta-D-glucosaminylamine + L-aspartate + H(+)</text>
        <dbReference type="Rhea" id="RHEA:11544"/>
        <dbReference type="ChEBI" id="CHEBI:15377"/>
        <dbReference type="ChEBI" id="CHEBI:15378"/>
        <dbReference type="ChEBI" id="CHEBI:15947"/>
        <dbReference type="ChEBI" id="CHEBI:29991"/>
        <dbReference type="ChEBI" id="CHEBI:58080"/>
        <dbReference type="EC" id="3.5.1.26"/>
    </reaction>
</comment>
<keyword evidence="3" id="KW-0378">Hydrolase</keyword>
<dbReference type="Gene3D" id="3.60.20.30">
    <property type="entry name" value="(Glycosyl)asparaginase"/>
    <property type="match status" value="1"/>
</dbReference>
<keyword evidence="16" id="KW-1185">Reference proteome</keyword>
<dbReference type="GO" id="GO:0003948">
    <property type="term" value="F:N4-(beta-N-acetylglucosaminyl)-L-asparaginase activity"/>
    <property type="evidence" value="ECO:0000318"/>
    <property type="project" value="GO_Central"/>
</dbReference>
<dbReference type="InterPro" id="IPR000246">
    <property type="entry name" value="Peptidase_T2"/>
</dbReference>
<feature type="binding site" evidence="12">
    <location>
        <begin position="199"/>
        <end position="202"/>
    </location>
    <ligand>
        <name>substrate</name>
    </ligand>
</feature>
<dbReference type="AlphaFoldDB" id="T1ELI2"/>
<dbReference type="CTD" id="20197432"/>
<sequence>MASKCSGRSIIATTWNEPFSTNEAWRVLKSTDDPIEAVVEGCSYSERIQSRGTVGYGGSPDENGETTLDAMVMDGLTLDVGCVGALREIKDVTKVAKMVLKHTEHSLLVGELATDFAVKMGFKRETLQTEKSLEMWRKWKDEQNRLPNFWKNLPADQQKRAAANLADSHDTITMIAMNQLGRVAVGCSTNGLKHKIPGRVGDSPIPGSGAYADDEVGGAGATGNGDILMRFLPSFHMVELMRNGMKPSEAAEHVMKRMKKHYPEARGAVLGLSISGEFGAACTGYECFEFVVRRENDEDSVLYKVPCI</sequence>
<feature type="binding site" evidence="12">
    <location>
        <begin position="222"/>
        <end position="225"/>
    </location>
    <ligand>
        <name>substrate</name>
    </ligand>
</feature>
<dbReference type="SUPFAM" id="SSF56235">
    <property type="entry name" value="N-terminal nucleophile aminohydrolases (Ntn hydrolases)"/>
    <property type="match status" value="1"/>
</dbReference>
<evidence type="ECO:0000313" key="14">
    <source>
        <dbReference type="EMBL" id="ESN92060.1"/>
    </source>
</evidence>
<dbReference type="OMA" id="GAMICAN"/>
<dbReference type="GO" id="GO:0005764">
    <property type="term" value="C:lysosome"/>
    <property type="evidence" value="ECO:0000318"/>
    <property type="project" value="GO_Central"/>
</dbReference>
<evidence type="ECO:0000256" key="7">
    <source>
        <dbReference type="ARBA" id="ARBA00066729"/>
    </source>
</evidence>
<feature type="active site" description="Nucleophile" evidence="11">
    <location>
        <position position="171"/>
    </location>
</feature>
<dbReference type="Pfam" id="PF01112">
    <property type="entry name" value="Asparaginase_2"/>
    <property type="match status" value="1"/>
</dbReference>
<dbReference type="HOGENOM" id="CLU_021603_0_0_1"/>